<dbReference type="GO" id="GO:0005886">
    <property type="term" value="C:plasma membrane"/>
    <property type="evidence" value="ECO:0007669"/>
    <property type="project" value="UniProtKB-SubCell"/>
</dbReference>
<reference evidence="12" key="2">
    <citation type="submission" date="2020-05" db="EMBL/GenBank/DDBJ databases">
        <authorList>
            <person name="Kim H.-S."/>
            <person name="Proctor R.H."/>
            <person name="Brown D.W."/>
        </authorList>
    </citation>
    <scope>NUCLEOTIDE SEQUENCE</scope>
    <source>
        <strain evidence="12">NRRL 20472</strain>
    </source>
</reference>
<organism evidence="12 13">
    <name type="scientific">Fusarium sarcochroum</name>
    <dbReference type="NCBI Taxonomy" id="1208366"/>
    <lineage>
        <taxon>Eukaryota</taxon>
        <taxon>Fungi</taxon>
        <taxon>Dikarya</taxon>
        <taxon>Ascomycota</taxon>
        <taxon>Pezizomycotina</taxon>
        <taxon>Sordariomycetes</taxon>
        <taxon>Hypocreomycetidae</taxon>
        <taxon>Hypocreales</taxon>
        <taxon>Nectriaceae</taxon>
        <taxon>Fusarium</taxon>
        <taxon>Fusarium lateritium species complex</taxon>
    </lineage>
</organism>
<evidence type="ECO:0000313" key="13">
    <source>
        <dbReference type="Proteomes" id="UP000622797"/>
    </source>
</evidence>
<evidence type="ECO:0000256" key="2">
    <source>
        <dbReference type="ARBA" id="ARBA00022448"/>
    </source>
</evidence>
<evidence type="ECO:0000256" key="9">
    <source>
        <dbReference type="SAM" id="MobiDB-lite"/>
    </source>
</evidence>
<keyword evidence="6 10" id="KW-0472">Membrane</keyword>
<evidence type="ECO:0000256" key="10">
    <source>
        <dbReference type="SAM" id="Phobius"/>
    </source>
</evidence>
<dbReference type="PANTHER" id="PTHR43791:SF39">
    <property type="entry name" value="TRANSPORTER LIZ1_SEO1, PUTATIVE (AFU_ORTHOLOGUE AFUA_3G00980)-RELATED"/>
    <property type="match status" value="1"/>
</dbReference>
<evidence type="ECO:0000256" key="7">
    <source>
        <dbReference type="ARBA" id="ARBA00023180"/>
    </source>
</evidence>
<dbReference type="FunFam" id="1.20.1250.20:FF:000386">
    <property type="entry name" value="MFS general substrate transporter"/>
    <property type="match status" value="1"/>
</dbReference>
<dbReference type="FunFam" id="1.20.1250.20:FF:000065">
    <property type="entry name" value="Putative MFS pantothenate transporter"/>
    <property type="match status" value="1"/>
</dbReference>
<feature type="transmembrane region" description="Helical" evidence="10">
    <location>
        <begin position="297"/>
        <end position="319"/>
    </location>
</feature>
<dbReference type="Pfam" id="PF07690">
    <property type="entry name" value="MFS_1"/>
    <property type="match status" value="1"/>
</dbReference>
<evidence type="ECO:0000313" key="12">
    <source>
        <dbReference type="EMBL" id="KAF4964957.1"/>
    </source>
</evidence>
<dbReference type="SUPFAM" id="SSF103473">
    <property type="entry name" value="MFS general substrate transporter"/>
    <property type="match status" value="1"/>
</dbReference>
<dbReference type="EMBL" id="JABEXW010000381">
    <property type="protein sequence ID" value="KAF4964957.1"/>
    <property type="molecule type" value="Genomic_DNA"/>
</dbReference>
<accession>A0A8H4TVU0</accession>
<proteinExistence type="inferred from homology"/>
<feature type="transmembrane region" description="Helical" evidence="10">
    <location>
        <begin position="390"/>
        <end position="412"/>
    </location>
</feature>
<feature type="domain" description="Major facilitator superfamily (MFS) profile" evidence="11">
    <location>
        <begin position="67"/>
        <end position="483"/>
    </location>
</feature>
<comment type="similarity">
    <text evidence="8">Belongs to the major facilitator superfamily. Allantoate permease family.</text>
</comment>
<keyword evidence="5 10" id="KW-1133">Transmembrane helix</keyword>
<feature type="transmembrane region" description="Helical" evidence="10">
    <location>
        <begin position="458"/>
        <end position="478"/>
    </location>
</feature>
<evidence type="ECO:0000256" key="4">
    <source>
        <dbReference type="ARBA" id="ARBA00022692"/>
    </source>
</evidence>
<keyword evidence="13" id="KW-1185">Reference proteome</keyword>
<dbReference type="GO" id="GO:0022857">
    <property type="term" value="F:transmembrane transporter activity"/>
    <property type="evidence" value="ECO:0007669"/>
    <property type="project" value="InterPro"/>
</dbReference>
<comment type="subcellular location">
    <subcellularLocation>
        <location evidence="1">Cell membrane</location>
        <topology evidence="1">Multi-pass membrane protein</topology>
    </subcellularLocation>
</comment>
<evidence type="ECO:0000256" key="6">
    <source>
        <dbReference type="ARBA" id="ARBA00023136"/>
    </source>
</evidence>
<feature type="transmembrane region" description="Helical" evidence="10">
    <location>
        <begin position="59"/>
        <end position="77"/>
    </location>
</feature>
<dbReference type="InterPro" id="IPR036259">
    <property type="entry name" value="MFS_trans_sf"/>
</dbReference>
<dbReference type="Proteomes" id="UP000622797">
    <property type="component" value="Unassembled WGS sequence"/>
</dbReference>
<feature type="region of interest" description="Disordered" evidence="9">
    <location>
        <begin position="1"/>
        <end position="27"/>
    </location>
</feature>
<gene>
    <name evidence="12" type="ORF">FSARC_7184</name>
</gene>
<feature type="transmembrane region" description="Helical" evidence="10">
    <location>
        <begin position="133"/>
        <end position="150"/>
    </location>
</feature>
<keyword evidence="4 10" id="KW-0812">Transmembrane</keyword>
<dbReference type="Gene3D" id="1.20.1250.20">
    <property type="entry name" value="MFS general substrate transporter like domains"/>
    <property type="match status" value="2"/>
</dbReference>
<evidence type="ECO:0000256" key="5">
    <source>
        <dbReference type="ARBA" id="ARBA00022989"/>
    </source>
</evidence>
<keyword evidence="3" id="KW-1003">Cell membrane</keyword>
<comment type="caution">
    <text evidence="12">The sequence shown here is derived from an EMBL/GenBank/DDBJ whole genome shotgun (WGS) entry which is preliminary data.</text>
</comment>
<name>A0A8H4TVU0_9HYPO</name>
<evidence type="ECO:0000259" key="11">
    <source>
        <dbReference type="PROSITE" id="PS50850"/>
    </source>
</evidence>
<dbReference type="OrthoDB" id="3639251at2759"/>
<feature type="transmembrane region" description="Helical" evidence="10">
    <location>
        <begin position="424"/>
        <end position="446"/>
    </location>
</feature>
<feature type="transmembrane region" description="Helical" evidence="10">
    <location>
        <begin position="339"/>
        <end position="359"/>
    </location>
</feature>
<sequence length="498" mass="56732">MTTTEIENKNSDSRVDVDVAAEKDDPSLTSDIPVRVEPKHGWRSYVWDAFDKPPEERKFLFKFDAIILTITSLGFFIKTLDQYNINSAFVSGMMEDLQLYGNELNYMTSMYTAGYIIGEIPSNLLLTRIRPSIWIPTCEVIWSVLTLLLIKCKTASHLYALRFFIGLAEASFYPGVQYLIGSWYRKDELAKRSCIFHASGNIAAMISGYLMTASLNLEGNHGWHGWQWLFIINGVISLPIAISGYFILPDVPEITRAWYLTKDEIALAQKRMELEGRANRAPYTVSKFKKIFTSWRVYLLTLLYVLFSNGNGYGGQPVFSLWLKSLGYSLVDINTYPTIQYAVTIVFTLLFAWFSDIILKGERWQPFIFVGVVNIIFYISLAVWDIADGWKWTCFILGLLGVGLSGISFAWAHEICSDDNEERALVIGTMSTLAQVVQTWLPLIIWQVTDAPNYRKGFISSIFISLLTMATALVIRHLHRRQDAQKRQTTETTESTRG</sequence>
<feature type="transmembrane region" description="Helical" evidence="10">
    <location>
        <begin position="226"/>
        <end position="248"/>
    </location>
</feature>
<dbReference type="PANTHER" id="PTHR43791">
    <property type="entry name" value="PERMEASE-RELATED"/>
    <property type="match status" value="1"/>
</dbReference>
<feature type="transmembrane region" description="Helical" evidence="10">
    <location>
        <begin position="194"/>
        <end position="214"/>
    </location>
</feature>
<feature type="compositionally biased region" description="Basic and acidic residues" evidence="9">
    <location>
        <begin position="1"/>
        <end position="26"/>
    </location>
</feature>
<dbReference type="AlphaFoldDB" id="A0A8H4TVU0"/>
<keyword evidence="2" id="KW-0813">Transport</keyword>
<evidence type="ECO:0000256" key="1">
    <source>
        <dbReference type="ARBA" id="ARBA00004651"/>
    </source>
</evidence>
<evidence type="ECO:0000256" key="8">
    <source>
        <dbReference type="ARBA" id="ARBA00037968"/>
    </source>
</evidence>
<dbReference type="InterPro" id="IPR020846">
    <property type="entry name" value="MFS_dom"/>
</dbReference>
<keyword evidence="7" id="KW-0325">Glycoprotein</keyword>
<feature type="transmembrane region" description="Helical" evidence="10">
    <location>
        <begin position="366"/>
        <end position="384"/>
    </location>
</feature>
<evidence type="ECO:0000256" key="3">
    <source>
        <dbReference type="ARBA" id="ARBA00022475"/>
    </source>
</evidence>
<reference evidence="12" key="1">
    <citation type="journal article" date="2020" name="BMC Genomics">
        <title>Correction to: Identification and distribution of gene clusters required for synthesis of sphingolipid metabolism inhibitors in diverse species of the filamentous fungus Fusarium.</title>
        <authorList>
            <person name="Kim H.S."/>
            <person name="Lohmar J.M."/>
            <person name="Busman M."/>
            <person name="Brown D.W."/>
            <person name="Naumann T.A."/>
            <person name="Divon H.H."/>
            <person name="Lysoe E."/>
            <person name="Uhlig S."/>
            <person name="Proctor R.H."/>
        </authorList>
    </citation>
    <scope>NUCLEOTIDE SEQUENCE</scope>
    <source>
        <strain evidence="12">NRRL 20472</strain>
    </source>
</reference>
<dbReference type="PROSITE" id="PS50850">
    <property type="entry name" value="MFS"/>
    <property type="match status" value="1"/>
</dbReference>
<protein>
    <recommendedName>
        <fullName evidence="11">Major facilitator superfamily (MFS) profile domain-containing protein</fullName>
    </recommendedName>
</protein>
<dbReference type="InterPro" id="IPR011701">
    <property type="entry name" value="MFS"/>
</dbReference>